<dbReference type="EMBL" id="JAJJMA010236871">
    <property type="protein sequence ID" value="MCL7042566.1"/>
    <property type="molecule type" value="Genomic_DNA"/>
</dbReference>
<dbReference type="EMBL" id="JAJJMA010194311">
    <property type="protein sequence ID" value="MCL7038812.1"/>
    <property type="molecule type" value="Genomic_DNA"/>
</dbReference>
<dbReference type="GO" id="GO:0019185">
    <property type="term" value="C:snRNA-activating protein complex"/>
    <property type="evidence" value="ECO:0007669"/>
    <property type="project" value="TreeGrafter"/>
</dbReference>
<dbReference type="PANTHER" id="PTHR15131">
    <property type="entry name" value="SMALL NUCLEAR RNA ACTIVATING COMPLEX, POLYPEPTIDE 1"/>
    <property type="match status" value="1"/>
</dbReference>
<dbReference type="Proteomes" id="UP001177140">
    <property type="component" value="Unassembled WGS sequence"/>
</dbReference>
<proteinExistence type="predicted"/>
<accession>A0AA41VCP3</accession>
<dbReference type="GO" id="GO:0042796">
    <property type="term" value="P:snRNA transcription by RNA polymerase III"/>
    <property type="evidence" value="ECO:0007669"/>
    <property type="project" value="TreeGrafter"/>
</dbReference>
<reference evidence="1" key="1">
    <citation type="submission" date="2022-03" db="EMBL/GenBank/DDBJ databases">
        <title>A functionally conserved STORR gene fusion in Papaver species that diverged 16.8 million years ago.</title>
        <authorList>
            <person name="Catania T."/>
        </authorList>
    </citation>
    <scope>NUCLEOTIDE SEQUENCE</scope>
    <source>
        <strain evidence="1">S-191538</strain>
    </source>
</reference>
<dbReference type="InterPro" id="IPR019188">
    <property type="entry name" value="SNAPC1"/>
</dbReference>
<evidence type="ECO:0000313" key="3">
    <source>
        <dbReference type="Proteomes" id="UP001177140"/>
    </source>
</evidence>
<protein>
    <submittedName>
        <fullName evidence="1">Uncharacterized protein</fullName>
    </submittedName>
</protein>
<evidence type="ECO:0000313" key="1">
    <source>
        <dbReference type="EMBL" id="MCL7038812.1"/>
    </source>
</evidence>
<evidence type="ECO:0000313" key="2">
    <source>
        <dbReference type="EMBL" id="MCL7042566.1"/>
    </source>
</evidence>
<dbReference type="PANTHER" id="PTHR15131:SF3">
    <property type="entry name" value="SNRNA-ACTIVATING PROTEIN COMPLEX SUBUNIT 1"/>
    <property type="match status" value="1"/>
</dbReference>
<comment type="caution">
    <text evidence="1">The sequence shown here is derived from an EMBL/GenBank/DDBJ whole genome shotgun (WGS) entry which is preliminary data.</text>
</comment>
<gene>
    <name evidence="2" type="ORF">MKW94_016881</name>
    <name evidence="1" type="ORF">MKW94_022036</name>
</gene>
<dbReference type="GO" id="GO:0043565">
    <property type="term" value="F:sequence-specific DNA binding"/>
    <property type="evidence" value="ECO:0007669"/>
    <property type="project" value="TreeGrafter"/>
</dbReference>
<name>A0AA41VCP3_PAPNU</name>
<dbReference type="AlphaFoldDB" id="A0AA41VCP3"/>
<dbReference type="Pfam" id="PF09808">
    <property type="entry name" value="SNAPC1"/>
    <property type="match status" value="1"/>
</dbReference>
<dbReference type="GO" id="GO:0042795">
    <property type="term" value="P:snRNA transcription by RNA polymerase II"/>
    <property type="evidence" value="ECO:0007669"/>
    <property type="project" value="TreeGrafter"/>
</dbReference>
<sequence length="293" mass="34153">MDINPFKLDIDELIHEFSDRKSTTLVDMKRIWLSRKLSFIYEGRPKNNEAFFMQSLYAHSIGHMLSKDSFSQRLGGFYCLYCLYETQPFKPPFRIYLSLGELQSLKRLVVEAKEQDILVVPALVKKMLDKHTFLFGFVDINESSVNDRLNAINNLQNTRMQVACKTLLTNTRIERFLHMDLGMELDQKVLKKMSTEYSAAKELAIKEAEKTVDIENIKHIKENKKLIGDVVEEMAESWNAQKEVFYEQTGINRTGNEGENQVMLEGEFDKCFNENGQDIDEDMDEEEFEHLFG</sequence>
<keyword evidence="3" id="KW-1185">Reference proteome</keyword>
<organism evidence="1 3">
    <name type="scientific">Papaver nudicaule</name>
    <name type="common">Iceland poppy</name>
    <dbReference type="NCBI Taxonomy" id="74823"/>
    <lineage>
        <taxon>Eukaryota</taxon>
        <taxon>Viridiplantae</taxon>
        <taxon>Streptophyta</taxon>
        <taxon>Embryophyta</taxon>
        <taxon>Tracheophyta</taxon>
        <taxon>Spermatophyta</taxon>
        <taxon>Magnoliopsida</taxon>
        <taxon>Ranunculales</taxon>
        <taxon>Papaveraceae</taxon>
        <taxon>Papaveroideae</taxon>
        <taxon>Papaver</taxon>
    </lineage>
</organism>